<keyword evidence="2" id="KW-1185">Reference proteome</keyword>
<dbReference type="EMBL" id="CM001439">
    <property type="protein sequence ID" value="EHR48730.1"/>
    <property type="molecule type" value="Genomic_DNA"/>
</dbReference>
<dbReference type="RefSeq" id="WP_009152121.1">
    <property type="nucleotide sequence ID" value="NZ_CM001439.1"/>
</dbReference>
<dbReference type="Gene3D" id="3.60.40.10">
    <property type="entry name" value="PPM-type phosphatase domain"/>
    <property type="match status" value="1"/>
</dbReference>
<dbReference type="AlphaFoldDB" id="H5X2D4"/>
<dbReference type="Proteomes" id="UP000004926">
    <property type="component" value="Chromosome"/>
</dbReference>
<evidence type="ECO:0000313" key="2">
    <source>
        <dbReference type="Proteomes" id="UP000004926"/>
    </source>
</evidence>
<evidence type="ECO:0000313" key="1">
    <source>
        <dbReference type="EMBL" id="EHR48730.1"/>
    </source>
</evidence>
<dbReference type="STRING" id="882083.SacmaDRAFT_0426"/>
<organism evidence="1 2">
    <name type="scientific">Saccharomonospora marina XMU15</name>
    <dbReference type="NCBI Taxonomy" id="882083"/>
    <lineage>
        <taxon>Bacteria</taxon>
        <taxon>Bacillati</taxon>
        <taxon>Actinomycetota</taxon>
        <taxon>Actinomycetes</taxon>
        <taxon>Pseudonocardiales</taxon>
        <taxon>Pseudonocardiaceae</taxon>
        <taxon>Saccharomonospora</taxon>
    </lineage>
</organism>
<accession>H5X2D4</accession>
<proteinExistence type="predicted"/>
<dbReference type="eggNOG" id="COG0631">
    <property type="taxonomic scope" value="Bacteria"/>
</dbReference>
<gene>
    <name evidence="1" type="ORF">SacmaDRAFT_0426</name>
</gene>
<dbReference type="HOGENOM" id="CLU_067299_0_0_11"/>
<dbReference type="InterPro" id="IPR036457">
    <property type="entry name" value="PPM-type-like_dom_sf"/>
</dbReference>
<name>H5X2D4_9PSEU</name>
<dbReference type="SUPFAM" id="SSF81606">
    <property type="entry name" value="PP2C-like"/>
    <property type="match status" value="1"/>
</dbReference>
<protein>
    <recommendedName>
        <fullName evidence="3">PPM-type phosphatase domain-containing protein</fullName>
    </recommendedName>
</protein>
<evidence type="ECO:0008006" key="3">
    <source>
        <dbReference type="Google" id="ProtNLM"/>
    </source>
</evidence>
<reference evidence="1 2" key="1">
    <citation type="journal article" date="2012" name="Stand. Genomic Sci.">
        <title>Genome sequence of the ocean sediment bacterium Saccharomonospora marina type strain (XMU15(T)).</title>
        <authorList>
            <person name="Klenk H.P."/>
            <person name="Lu M."/>
            <person name="Lucas S."/>
            <person name="Lapidus A."/>
            <person name="Copeland A."/>
            <person name="Pitluck S."/>
            <person name="Goodwin L.A."/>
            <person name="Han C."/>
            <person name="Tapia R."/>
            <person name="Brambilla E.M."/>
            <person name="Potter G."/>
            <person name="Land M."/>
            <person name="Ivanova N."/>
            <person name="Rohde M."/>
            <person name="Goker M."/>
            <person name="Detter J.C."/>
            <person name="Li W.J."/>
            <person name="Kyrpides N.C."/>
            <person name="Woyke T."/>
        </authorList>
    </citation>
    <scope>NUCLEOTIDE SEQUENCE [LARGE SCALE GENOMIC DNA]</scope>
    <source>
        <strain evidence="1 2">XMU15</strain>
    </source>
</reference>
<sequence>MYATDHAAIVLDGASAFVPVEVRTDHYVETLGTHLAAALQAAPTRDLAKVVAEAITATADALQLTAGGSPSSTISIARARNDVVDLYALGDSTIYYGNEQTTRTLTDARIAELGIPEHHQYRQRLADGHGYDAAHRELLQRLQQQQRQQRNQPGGYWIAETNPAAAHHAYTNTIATTDITWAVLATDGAYGPITHLGLDNWHHIAQLDTTDLKELLKRCADWETTTDPNGHHYPRSKVSDDKTLAAITFTPS</sequence>